<accession>V7B4X1</accession>
<dbReference type="GO" id="GO:0015095">
    <property type="term" value="F:magnesium ion transmembrane transporter activity"/>
    <property type="evidence" value="ECO:0007669"/>
    <property type="project" value="UniProtKB-ARBA"/>
</dbReference>
<dbReference type="Gene3D" id="2.40.128.330">
    <property type="match status" value="1"/>
</dbReference>
<dbReference type="Proteomes" id="UP000000226">
    <property type="component" value="Chromosome 8"/>
</dbReference>
<dbReference type="EMBL" id="CM002295">
    <property type="protein sequence ID" value="ESW11506.1"/>
    <property type="molecule type" value="Genomic_DNA"/>
</dbReference>
<sequence length="218" mass="25302">MESKFRMWKRGREKRQTTEIRKKERREWLLLDGKGKMELVEAGNDAIIKRTGLPACDLRKLDPLLSYPSILLGCERAVVINLEHVKAVITVQTVLLFNSRDPSITLFVHELQAWILRHHQDSSSSKHHVHPDAINILPFELVALEGCLRSACNKLVKDAETFEHEARSVFDMVTFFILTFNLKRFGQIKIQLVDIIELLRRKISQTECGTNLFWILDK</sequence>
<comment type="similarity">
    <text evidence="1">Belongs to the CorA metal ion transporter (MIT) (TC 1.A.35.5) family.</text>
</comment>
<dbReference type="AlphaFoldDB" id="V7B4X1"/>
<evidence type="ECO:0008006" key="4">
    <source>
        <dbReference type="Google" id="ProtNLM"/>
    </source>
</evidence>
<organism evidence="2 3">
    <name type="scientific">Phaseolus vulgaris</name>
    <name type="common">Kidney bean</name>
    <name type="synonym">French bean</name>
    <dbReference type="NCBI Taxonomy" id="3885"/>
    <lineage>
        <taxon>Eukaryota</taxon>
        <taxon>Viridiplantae</taxon>
        <taxon>Streptophyta</taxon>
        <taxon>Embryophyta</taxon>
        <taxon>Tracheophyta</taxon>
        <taxon>Spermatophyta</taxon>
        <taxon>Magnoliopsida</taxon>
        <taxon>eudicotyledons</taxon>
        <taxon>Gunneridae</taxon>
        <taxon>Pentapetalae</taxon>
        <taxon>rosids</taxon>
        <taxon>fabids</taxon>
        <taxon>Fabales</taxon>
        <taxon>Fabaceae</taxon>
        <taxon>Papilionoideae</taxon>
        <taxon>50 kb inversion clade</taxon>
        <taxon>NPAAA clade</taxon>
        <taxon>indigoferoid/millettioid clade</taxon>
        <taxon>Phaseoleae</taxon>
        <taxon>Phaseolus</taxon>
    </lineage>
</organism>
<dbReference type="Gramene" id="ESW11506">
    <property type="protein sequence ID" value="ESW11506"/>
    <property type="gene ID" value="PHAVU_008G036000g"/>
</dbReference>
<dbReference type="Pfam" id="PF22099">
    <property type="entry name" value="MRS2-like"/>
    <property type="match status" value="1"/>
</dbReference>
<gene>
    <name evidence="2" type="ORF">PHAVU_008G036000g</name>
</gene>
<dbReference type="eggNOG" id="KOG2662">
    <property type="taxonomic scope" value="Eukaryota"/>
</dbReference>
<evidence type="ECO:0000313" key="3">
    <source>
        <dbReference type="Proteomes" id="UP000000226"/>
    </source>
</evidence>
<proteinExistence type="inferred from homology"/>
<keyword evidence="3" id="KW-1185">Reference proteome</keyword>
<name>V7B4X1_PHAVU</name>
<evidence type="ECO:0000313" key="2">
    <source>
        <dbReference type="EMBL" id="ESW11506.1"/>
    </source>
</evidence>
<protein>
    <recommendedName>
        <fullName evidence="4">Magnesium transporter</fullName>
    </recommendedName>
</protein>
<dbReference type="STRING" id="3885.V7B4X1"/>
<dbReference type="PANTHER" id="PTHR13890">
    <property type="entry name" value="RNA SPLICING PROTEIN MRS2, MITOCHONDRIAL"/>
    <property type="match status" value="1"/>
</dbReference>
<dbReference type="InterPro" id="IPR039204">
    <property type="entry name" value="MRS2-like"/>
</dbReference>
<evidence type="ECO:0000256" key="1">
    <source>
        <dbReference type="ARBA" id="ARBA00007535"/>
    </source>
</evidence>
<dbReference type="OrthoDB" id="10251508at2759"/>
<dbReference type="PANTHER" id="PTHR13890:SF35">
    <property type="entry name" value="MAGNESIUM TRANSPORTER MRS2-3"/>
    <property type="match status" value="1"/>
</dbReference>
<dbReference type="Gene3D" id="1.20.58.340">
    <property type="entry name" value="Magnesium transport protein CorA, transmembrane region"/>
    <property type="match status" value="1"/>
</dbReference>
<reference evidence="3" key="1">
    <citation type="journal article" date="2014" name="Nat. Genet.">
        <title>A reference genome for common bean and genome-wide analysis of dual domestications.</title>
        <authorList>
            <person name="Schmutz J."/>
            <person name="McClean P.E."/>
            <person name="Mamidi S."/>
            <person name="Wu G.A."/>
            <person name="Cannon S.B."/>
            <person name="Grimwood J."/>
            <person name="Jenkins J."/>
            <person name="Shu S."/>
            <person name="Song Q."/>
            <person name="Chavarro C."/>
            <person name="Torres-Torres M."/>
            <person name="Geffroy V."/>
            <person name="Moghaddam S.M."/>
            <person name="Gao D."/>
            <person name="Abernathy B."/>
            <person name="Barry K."/>
            <person name="Blair M."/>
            <person name="Brick M.A."/>
            <person name="Chovatia M."/>
            <person name="Gepts P."/>
            <person name="Goodstein D.M."/>
            <person name="Gonzales M."/>
            <person name="Hellsten U."/>
            <person name="Hyten D.L."/>
            <person name="Jia G."/>
            <person name="Kelly J.D."/>
            <person name="Kudrna D."/>
            <person name="Lee R."/>
            <person name="Richard M.M."/>
            <person name="Miklas P.N."/>
            <person name="Osorno J.M."/>
            <person name="Rodrigues J."/>
            <person name="Thareau V."/>
            <person name="Urrea C.A."/>
            <person name="Wang M."/>
            <person name="Yu Y."/>
            <person name="Zhang M."/>
            <person name="Wing R.A."/>
            <person name="Cregan P.B."/>
            <person name="Rokhsar D.S."/>
            <person name="Jackson S.A."/>
        </authorList>
    </citation>
    <scope>NUCLEOTIDE SEQUENCE [LARGE SCALE GENOMIC DNA]</scope>
    <source>
        <strain evidence="3">cv. G19833</strain>
    </source>
</reference>